<reference evidence="2 3" key="1">
    <citation type="submission" date="2016-10" db="EMBL/GenBank/DDBJ databases">
        <authorList>
            <person name="de Groot N.N."/>
        </authorList>
    </citation>
    <scope>NUCLEOTIDE SEQUENCE [LARGE SCALE GENOMIC DNA]</scope>
    <source>
        <strain evidence="2 3">CGMCC 1.5337</strain>
    </source>
</reference>
<dbReference type="AlphaFoldDB" id="A0A1I0NRC3"/>
<feature type="transmembrane region" description="Helical" evidence="1">
    <location>
        <begin position="49"/>
        <end position="65"/>
    </location>
</feature>
<feature type="transmembrane region" description="Helical" evidence="1">
    <location>
        <begin position="21"/>
        <end position="43"/>
    </location>
</feature>
<accession>A0A1I0NRC3</accession>
<keyword evidence="1" id="KW-0472">Membrane</keyword>
<dbReference type="OrthoDB" id="253348at2157"/>
<protein>
    <submittedName>
        <fullName evidence="2">Uncharacterized protein</fullName>
    </submittedName>
</protein>
<dbReference type="EMBL" id="FOJA01000001">
    <property type="protein sequence ID" value="SEW04143.1"/>
    <property type="molecule type" value="Genomic_DNA"/>
</dbReference>
<keyword evidence="3" id="KW-1185">Reference proteome</keyword>
<feature type="transmembrane region" description="Helical" evidence="1">
    <location>
        <begin position="131"/>
        <end position="154"/>
    </location>
</feature>
<gene>
    <name evidence="2" type="ORF">SAMN04487945_1090</name>
</gene>
<keyword evidence="1" id="KW-0812">Transmembrane</keyword>
<dbReference type="Proteomes" id="UP000198518">
    <property type="component" value="Unassembled WGS sequence"/>
</dbReference>
<proteinExistence type="predicted"/>
<evidence type="ECO:0000313" key="2">
    <source>
        <dbReference type="EMBL" id="SEW04143.1"/>
    </source>
</evidence>
<organism evidence="2 3">
    <name type="scientific">Halobacterium jilantaiense</name>
    <dbReference type="NCBI Taxonomy" id="355548"/>
    <lineage>
        <taxon>Archaea</taxon>
        <taxon>Methanobacteriati</taxon>
        <taxon>Methanobacteriota</taxon>
        <taxon>Stenosarchaea group</taxon>
        <taxon>Halobacteria</taxon>
        <taxon>Halobacteriales</taxon>
        <taxon>Halobacteriaceae</taxon>
        <taxon>Halobacterium</taxon>
    </lineage>
</organism>
<sequence>MEAPEWRTVWRFIAGRPRPRLRVVGIAVAAVLAGSLVFVAGLPVGLYEFGGWTVFALVLGVVAGVRTAGLVPTVGSLWLVALWGYVFPPLVGYFTGQWEPASRYAHPRMMGVAHRSAFGDLRHGVETATEFGLLAAVVLGILTYLAGAGLRWLTDRFSSESEAR</sequence>
<feature type="transmembrane region" description="Helical" evidence="1">
    <location>
        <begin position="77"/>
        <end position="95"/>
    </location>
</feature>
<evidence type="ECO:0000256" key="1">
    <source>
        <dbReference type="SAM" id="Phobius"/>
    </source>
</evidence>
<keyword evidence="1" id="KW-1133">Transmembrane helix</keyword>
<dbReference type="RefSeq" id="WP_089668345.1">
    <property type="nucleotide sequence ID" value="NZ_FOJA01000001.1"/>
</dbReference>
<evidence type="ECO:0000313" key="3">
    <source>
        <dbReference type="Proteomes" id="UP000198518"/>
    </source>
</evidence>
<name>A0A1I0NRC3_9EURY</name>